<protein>
    <recommendedName>
        <fullName evidence="7">Right handed beta helix domain-containing protein</fullName>
    </recommendedName>
</protein>
<dbReference type="InterPro" id="IPR006626">
    <property type="entry name" value="PbH1"/>
</dbReference>
<name>A0ABR2GNG3_9EUKA</name>
<feature type="transmembrane region" description="Helical" evidence="2">
    <location>
        <begin position="2942"/>
        <end position="2965"/>
    </location>
</feature>
<dbReference type="PANTHER" id="PTHR11319">
    <property type="entry name" value="G PROTEIN-COUPLED RECEPTOR-RELATED"/>
    <property type="match status" value="1"/>
</dbReference>
<accession>A0ABR2GNG3</accession>
<dbReference type="InterPro" id="IPR011050">
    <property type="entry name" value="Pectin_lyase_fold/virulence"/>
</dbReference>
<evidence type="ECO:0000256" key="2">
    <source>
        <dbReference type="SAM" id="Phobius"/>
    </source>
</evidence>
<organism evidence="4 6">
    <name type="scientific">Tritrichomonas musculus</name>
    <dbReference type="NCBI Taxonomy" id="1915356"/>
    <lineage>
        <taxon>Eukaryota</taxon>
        <taxon>Metamonada</taxon>
        <taxon>Parabasalia</taxon>
        <taxon>Tritrichomonadida</taxon>
        <taxon>Tritrichomonadidae</taxon>
        <taxon>Tritrichomonas</taxon>
    </lineage>
</organism>
<dbReference type="InterPro" id="IPR012334">
    <property type="entry name" value="Pectin_lyas_fold"/>
</dbReference>
<evidence type="ECO:0000256" key="1">
    <source>
        <dbReference type="SAM" id="MobiDB-lite"/>
    </source>
</evidence>
<reference evidence="4 6" key="1">
    <citation type="submission" date="2024-04" db="EMBL/GenBank/DDBJ databases">
        <title>Tritrichomonas musculus Genome.</title>
        <authorList>
            <person name="Alves-Ferreira E."/>
            <person name="Grigg M."/>
            <person name="Lorenzi H."/>
            <person name="Galac M."/>
        </authorList>
    </citation>
    <scope>NUCLEOTIDE SEQUENCE [LARGE SCALE GENOMIC DNA]</scope>
    <source>
        <strain evidence="4 6">EAF2021</strain>
    </source>
</reference>
<feature type="compositionally biased region" description="Low complexity" evidence="1">
    <location>
        <begin position="2860"/>
        <end position="2876"/>
    </location>
</feature>
<evidence type="ECO:0000313" key="4">
    <source>
        <dbReference type="EMBL" id="KAK8834785.1"/>
    </source>
</evidence>
<dbReference type="SUPFAM" id="SSF51126">
    <property type="entry name" value="Pectin lyase-like"/>
    <property type="match status" value="9"/>
</dbReference>
<dbReference type="EMBL" id="JAPFFF010000307">
    <property type="protein sequence ID" value="KAK8834785.1"/>
    <property type="molecule type" value="Genomic_DNA"/>
</dbReference>
<evidence type="ECO:0000313" key="5">
    <source>
        <dbReference type="EMBL" id="KAK8844400.1"/>
    </source>
</evidence>
<feature type="compositionally biased region" description="Basic and acidic residues" evidence="1">
    <location>
        <begin position="2986"/>
        <end position="2998"/>
    </location>
</feature>
<feature type="region of interest" description="Disordered" evidence="1">
    <location>
        <begin position="2986"/>
        <end position="3009"/>
    </location>
</feature>
<keyword evidence="2" id="KW-1133">Transmembrane helix</keyword>
<feature type="compositionally biased region" description="Low complexity" evidence="1">
    <location>
        <begin position="2446"/>
        <end position="2455"/>
    </location>
</feature>
<dbReference type="Proteomes" id="UP001470230">
    <property type="component" value="Unassembled WGS sequence"/>
</dbReference>
<feature type="compositionally biased region" description="Polar residues" evidence="1">
    <location>
        <begin position="2425"/>
        <end position="2437"/>
    </location>
</feature>
<dbReference type="Gene3D" id="2.160.20.10">
    <property type="entry name" value="Single-stranded right-handed beta-helix, Pectin lyase-like"/>
    <property type="match status" value="3"/>
</dbReference>
<feature type="compositionally biased region" description="Low complexity" evidence="1">
    <location>
        <begin position="2383"/>
        <end position="2422"/>
    </location>
</feature>
<dbReference type="SMART" id="SM00710">
    <property type="entry name" value="PbH1"/>
    <property type="match status" value="23"/>
</dbReference>
<gene>
    <name evidence="5" type="ORF">M9Y10_024258</name>
    <name evidence="4" type="ORF">M9Y10_025005</name>
</gene>
<evidence type="ECO:0000313" key="6">
    <source>
        <dbReference type="Proteomes" id="UP001470230"/>
    </source>
</evidence>
<proteinExistence type="predicted"/>
<dbReference type="EMBL" id="JAPFFF010000032">
    <property type="protein sequence ID" value="KAK8844400.1"/>
    <property type="molecule type" value="Genomic_DNA"/>
</dbReference>
<feature type="compositionally biased region" description="Polar residues" evidence="1">
    <location>
        <begin position="2360"/>
        <end position="2377"/>
    </location>
</feature>
<feature type="signal peptide" evidence="3">
    <location>
        <begin position="1"/>
        <end position="15"/>
    </location>
</feature>
<feature type="chain" id="PRO_5045031630" description="Right handed beta helix domain-containing protein" evidence="3">
    <location>
        <begin position="16"/>
        <end position="3009"/>
    </location>
</feature>
<keyword evidence="3" id="KW-0732">Signal</keyword>
<feature type="compositionally biased region" description="Acidic residues" evidence="1">
    <location>
        <begin position="2999"/>
        <end position="3009"/>
    </location>
</feature>
<comment type="caution">
    <text evidence="4">The sequence shown here is derived from an EMBL/GenBank/DDBJ whole genome shotgun (WGS) entry which is preliminary data.</text>
</comment>
<evidence type="ECO:0000256" key="3">
    <source>
        <dbReference type="SAM" id="SignalP"/>
    </source>
</evidence>
<keyword evidence="2" id="KW-0472">Membrane</keyword>
<evidence type="ECO:0008006" key="7">
    <source>
        <dbReference type="Google" id="ProtNLM"/>
    </source>
</evidence>
<sequence length="3009" mass="333789">MILILLFLLFQLIFAKETSEKRNETEGSTDFKNIDRKHGNYVSDRSTHTTHHYSNNKFERINNSIIINENYDEDEIYDSHFSDPSLPNDQDYLFIVQKKMTFENIQFNFTSAASNNIGAINIEYDGEVNIRNCTFIGCSSKNAKCSTIYISSIPQRINAKEETGPKIFESNIFTNCGRANSYVVEITFAISSFIFQDQLFEFDNIEDACGAIYLGVTGSFSIINSTFRGTKADGSVLYKHDNIANQEDYFIIESCIFENCIGLTIKIDLPSSSPETVNLTNCRFSSCSSSSLSNVIGTSLTSDSFEFNIENCTFSNCGTENYVIYLDIQSCPTDSCPPIRFIDNVIEFTELNEAAMGIYVCQENRTFLIQKSRFIHCRSRDTVPWASSFYAFKALSAIFEDCVVLDGSSHNCIVFGESVENSVAKNNTFEYLVLRGGGSISAYSANVIIVNNTFIKCGVQITIFALDKGLELCELVDNHYLNCYSGIIDLRIYTKVGEPTLIIKRNVFENHQVSFHSVAFKFENSYYKDVQIQNNVFKNFQGILTNLDEENLTFSFLNCSFVDFSDLGGNIFVFRHEHLKLIFKDCLFERNFIESNNVILSFEMNNETIFENCSFINNSGLNTILINQYNEVSFPVTVLNCSFSNNKCSSKSAIFYAKSFLVDLSIDNCTFSDNSAGDTGSIISVMKETDQSEYQQKISINNCLFLSNNYSNCLVVSNPESKFEITNCNFLNDTQKESQCVLSHSPEFLFENSTIDSKGSSLKFSSSARILNVLSSNFLNNKGGISISGLFTTANIENCIFSDCYVDGIAAVISISNRECFFNNNIVNFSSSDRYKSMGGMTITSQGNIIVTNNQFIRIRKIKYGGIEIIDDYYNFPDGLVVFNYNVIEEAANGQNGVFFISKKYDFNIDSNIINNCRISDFSNTIYLYNSMFYNHSFTLTNLTLSGCSSVCNTGGGFGLWLVFQTNNEGVKKGMFTMQDCLFENNTSNVSDTKEDCGNGGAFSLGLIPGAQTELIINNCSFIGNYAERNGGALSFKLSLPVTIHNCSFIDNFALYAGGAIYIDPINSTEFQSNPKVAISQSIFIGNKESNLLYADGHAIAFALEPIDNTKLIIYDCQFIDNCNSKPLSYSIKVSSKEFNFENSTILFTDKNLSICGLAVQSTSIATIQSSTFINNGNYLEECGDIYITASDEMHITNNTFLNSSSKFGSIHKVYNSNLFILENCFFDNCSGCLRYEGEINSNASLIIRNCTFQNSSRFGENEYTTLYLGGTAKAPIVEHCVFLNCGHERIEYIASIYIILTDDIQYSDSFYFIDNEIIFDDFNESCGSLFLYLSNQFAACINNCSFTNSSRNEDSSSNPNCICVYVIKSLEITNCHFFGGTIIEYDYLYNHYYKEDKDAFVISIRNNYLKDASIINCTFDSTPGAIFSESNGLIIKWNEFKNTSIKTIYINYNDGPKPAEIIENHFYELHRGCIIYYCQDYTNHSNPIIRGNVFETITTPNIDNAFRYAHLYAFIFNVYGDNPLIFENNTFSDFNTQLGGFGGLIDYTETQFKLCFINCSFLNTSQRDQGGSAFKGSDIYNRGNCLVTFDSCYFNGNNGRSYGGCLYFISDLDVIVRNCTFINNAVDNFSYDSGMGGVIYIKTVNELTISDCLFESNHAPECQVFYCENTVLPSSIINCKFIDNVNDQTFNYYLMRPQYSFILLTNKIKLKDCVFQCTKDIFSYPILFKSTTNVSDVTFVNVTCNYSSLLYVPDYVGSESYLPNPTYAYMFNNFSFINCTGNCFVVELNHPYSELQNSLFQFSDDNDRKSGALVVNIFATTFILNNAFINANSVNGTIFFNNEFFSSDESNATIENCTFKRCFCRCFYLTSAYYNYANYYLTNCTFQQCSNSDEKCIICADEAVDAFRFVIDECYFVNCLDFKDGYLIKIDSTTSSYIKKPIVVSNCVFQFDAINKACSAIYVNHSIKEVYIQKSSFINCIMTNDNLLSANSICALNLRKLVVSECSFDHCGNEFGSKSGSVIGINGNTDIFIENCTFNSTSTAISSCTNNVSVIGNTFANVGQNVIQINHDFGTRGFELIENKFAGCTEGTIMSARISHEPAIKGNVFENVNLNQESINSESSHAFVIFINDNSSIIFENNSFIHITTPYGGFGGLFDSSTDSSIDINFIDCYFLNSSQKVSGGALQTAENFNQGNVNLAFKNCFFENNKANDNGGALYLSTKHDIVVDCCSFVSNVASIGNGGAIYISNEVNSNDGIQLISNCTFTSNKANDGFAIYIDGSYHSATIDITGNSFVDNYNKESSESASIISIEACTISREKIMKENSFSNQENGIELLVSEYSCNDPVEPPLDLSSGDGMQSSDQAESEGQNLSGSHSSDESAFLSSSDDSPFSSEEQLSSESSSDDSSYLSESDSFYPSEEYFTSSSIEESGQIPSGVFPPISAESESVYSDESSDSSEFHSESESAYSDESSDSSEIHSESESVYSDESSDSSEFHSESESVYSDESSDSSEFHSESESVYSDESSDSSEFHSESESVYSDESSDSSEFHSESESVYSDESSDSSEFHSESESVYSDESSDSSEFHSESESVYSDESSDSSEFHSESESVYSDESSDSSEFHSESESVYSDESSDSSEIHSESESVYSDESSDSSEFHSESESVYSDESSDSSEFHSESESVYSDESSDSSEFHSESESVYSDESSDSSEFHSESESVYSDESSDSSEFHSESESVYSDESSDSSEFHSESESVYSDESSDSSEFHSESESVYSDESSDSSEFHSESELRSSAGDVSSGGEQLESETSDFSSEKEAGSESLGSFESETSSDSESSLQSEESSLTASSEELEASDFSTGDSQSGSESSSSSLQEEGKSSAYSSNEDHEDPPSASIEIVSENPQPVPGDGTDLSDFSSASENANNVITGKAAGGISKGTLIGIICGVAAAVLVAVVAIVFVVMRKKKMGLNSNGSQSSILEDTGEKLQNDKSTTVKDDDEADLDFWL</sequence>
<dbReference type="PANTHER" id="PTHR11319:SF35">
    <property type="entry name" value="OUTER MEMBRANE PROTEIN PMPC-RELATED"/>
    <property type="match status" value="1"/>
</dbReference>
<feature type="compositionally biased region" description="Low complexity" evidence="1">
    <location>
        <begin position="2822"/>
        <end position="2851"/>
    </location>
</feature>
<keyword evidence="6" id="KW-1185">Reference proteome</keyword>
<feature type="region of interest" description="Disordered" evidence="1">
    <location>
        <begin position="2350"/>
        <end position="2919"/>
    </location>
</feature>
<keyword evidence="2" id="KW-0812">Transmembrane</keyword>